<evidence type="ECO:0000313" key="2">
    <source>
        <dbReference type="Proteomes" id="UP001151752"/>
    </source>
</evidence>
<name>A0A9Q0ST45_9ROSI</name>
<dbReference type="Proteomes" id="UP001151752">
    <property type="component" value="Chromosome 15W"/>
</dbReference>
<accession>A0A9Q0ST45</accession>
<gene>
    <name evidence="1" type="ORF">OIU74_017268</name>
</gene>
<keyword evidence="2" id="KW-1185">Reference proteome</keyword>
<evidence type="ECO:0000313" key="1">
    <source>
        <dbReference type="EMBL" id="KAJ6688727.1"/>
    </source>
</evidence>
<organism evidence="1 2">
    <name type="scientific">Salix koriyanagi</name>
    <dbReference type="NCBI Taxonomy" id="2511006"/>
    <lineage>
        <taxon>Eukaryota</taxon>
        <taxon>Viridiplantae</taxon>
        <taxon>Streptophyta</taxon>
        <taxon>Embryophyta</taxon>
        <taxon>Tracheophyta</taxon>
        <taxon>Spermatophyta</taxon>
        <taxon>Magnoliopsida</taxon>
        <taxon>eudicotyledons</taxon>
        <taxon>Gunneridae</taxon>
        <taxon>Pentapetalae</taxon>
        <taxon>rosids</taxon>
        <taxon>fabids</taxon>
        <taxon>Malpighiales</taxon>
        <taxon>Salicaceae</taxon>
        <taxon>Saliceae</taxon>
        <taxon>Salix</taxon>
    </lineage>
</organism>
<reference evidence="1" key="1">
    <citation type="submission" date="2022-11" db="EMBL/GenBank/DDBJ databases">
        <authorList>
            <person name="Hyden B.L."/>
            <person name="Feng K."/>
            <person name="Yates T."/>
            <person name="Jawdy S."/>
            <person name="Smart L.B."/>
            <person name="Muchero W."/>
        </authorList>
    </citation>
    <scope>NUCLEOTIDE SEQUENCE</scope>
    <source>
        <tissue evidence="1">Shoot tip</tissue>
    </source>
</reference>
<sequence length="118" mass="13666">MEFREIEERGTVRRRWEDMDIDILVKIFHSLTVFELTSGIAHPGKYNIVVLSLQSVCERVPVDLYCSKWLKLVATSNRVPMKVLLIYILQKRGYCKFSELRSGGMWESCQVKPVNGGE</sequence>
<reference evidence="1" key="2">
    <citation type="journal article" date="2023" name="Int. J. Mol. Sci.">
        <title>De Novo Assembly and Annotation of 11 Diverse Shrub Willow (Salix) Genomes Reveals Novel Gene Organization in Sex-Linked Regions.</title>
        <authorList>
            <person name="Hyden B."/>
            <person name="Feng K."/>
            <person name="Yates T.B."/>
            <person name="Jawdy S."/>
            <person name="Cereghino C."/>
            <person name="Smart L.B."/>
            <person name="Muchero W."/>
        </authorList>
    </citation>
    <scope>NUCLEOTIDE SEQUENCE</scope>
    <source>
        <tissue evidence="1">Shoot tip</tissue>
    </source>
</reference>
<dbReference type="EMBL" id="JAPFFM010000019">
    <property type="protein sequence ID" value="KAJ6688727.1"/>
    <property type="molecule type" value="Genomic_DNA"/>
</dbReference>
<proteinExistence type="predicted"/>
<dbReference type="AlphaFoldDB" id="A0A9Q0ST45"/>
<comment type="caution">
    <text evidence="1">The sequence shown here is derived from an EMBL/GenBank/DDBJ whole genome shotgun (WGS) entry which is preliminary data.</text>
</comment>
<protein>
    <submittedName>
        <fullName evidence="1">Uncharacterized protein</fullName>
    </submittedName>
</protein>